<comment type="caution">
    <text evidence="1">The sequence shown here is derived from an EMBL/GenBank/DDBJ whole genome shotgun (WGS) entry which is preliminary data.</text>
</comment>
<organism evidence="1 2">
    <name type="scientific">Pelagibacterium lentulum</name>
    <dbReference type="NCBI Taxonomy" id="2029865"/>
    <lineage>
        <taxon>Bacteria</taxon>
        <taxon>Pseudomonadati</taxon>
        <taxon>Pseudomonadota</taxon>
        <taxon>Alphaproteobacteria</taxon>
        <taxon>Hyphomicrobiales</taxon>
        <taxon>Devosiaceae</taxon>
        <taxon>Pelagibacterium</taxon>
    </lineage>
</organism>
<gene>
    <name evidence="1" type="ORF">GCM10011499_28230</name>
</gene>
<keyword evidence="2" id="KW-1185">Reference proteome</keyword>
<protein>
    <submittedName>
        <fullName evidence="1">Uncharacterized protein</fullName>
    </submittedName>
</protein>
<proteinExistence type="predicted"/>
<accession>A0A916VZX3</accession>
<reference evidence="1 2" key="1">
    <citation type="journal article" date="2014" name="Int. J. Syst. Evol. Microbiol.">
        <title>Complete genome sequence of Corynebacterium casei LMG S-19264T (=DSM 44701T), isolated from a smear-ripened cheese.</title>
        <authorList>
            <consortium name="US DOE Joint Genome Institute (JGI-PGF)"/>
            <person name="Walter F."/>
            <person name="Albersmeier A."/>
            <person name="Kalinowski J."/>
            <person name="Ruckert C."/>
        </authorList>
    </citation>
    <scope>NUCLEOTIDE SEQUENCE [LARGE SCALE GENOMIC DNA]</scope>
    <source>
        <strain evidence="1 2">CGMCC 1.15896</strain>
    </source>
</reference>
<dbReference type="Proteomes" id="UP000596977">
    <property type="component" value="Unassembled WGS sequence"/>
</dbReference>
<evidence type="ECO:0000313" key="2">
    <source>
        <dbReference type="Proteomes" id="UP000596977"/>
    </source>
</evidence>
<dbReference type="AlphaFoldDB" id="A0A916VZX3"/>
<name>A0A916VZX3_9HYPH</name>
<evidence type="ECO:0000313" key="1">
    <source>
        <dbReference type="EMBL" id="GGA56419.1"/>
    </source>
</evidence>
<sequence>MPAVAAVKIANSDNGAFERVRHGTKATYPDEVWFGIHERQIHAIVRTLSSAETALLSR</sequence>
<dbReference type="EMBL" id="BMKB01000004">
    <property type="protein sequence ID" value="GGA56419.1"/>
    <property type="molecule type" value="Genomic_DNA"/>
</dbReference>